<evidence type="ECO:0000259" key="2">
    <source>
        <dbReference type="Pfam" id="PF10335"/>
    </source>
</evidence>
<dbReference type="InterPro" id="IPR005105">
    <property type="entry name" value="GlnD_Uridyltrans_N"/>
</dbReference>
<dbReference type="AlphaFoldDB" id="A0A1I6R7U2"/>
<organism evidence="3 4">
    <name type="scientific">Marininema halotolerans</name>
    <dbReference type="NCBI Taxonomy" id="1155944"/>
    <lineage>
        <taxon>Bacteria</taxon>
        <taxon>Bacillati</taxon>
        <taxon>Bacillota</taxon>
        <taxon>Bacilli</taxon>
        <taxon>Bacillales</taxon>
        <taxon>Thermoactinomycetaceae</taxon>
        <taxon>Marininema</taxon>
    </lineage>
</organism>
<proteinExistence type="predicted"/>
<feature type="domain" description="DUF294" evidence="2">
    <location>
        <begin position="255"/>
        <end position="387"/>
    </location>
</feature>
<sequence length="401" mass="45801">MIRLKGAVAMRLTAPFKRFGEWSFLIYRNIGWNGKVGEGMNYFWEKESQTLLMAIDQAMDTETLRKIHRKLPEVAGSLEKNGYSPTEITSRMGTWHDAIFRKVLKLAEEKFLRQGVSNLPRYCWLVLGSNGRREATFWTDQDNALIYERGELDADAAEEIIATLAKAMVEGLAEAGYPLCQGNVMATNPRWRGTLEEWRNRLKEWVSDPQLDHARYTMIASDARAVAGDAALFQQWRTDFHALLGQYPGVLIKEAQRASYRRIPLGPFSRLYTEVHGPYAGKVDIKEGGYLQLVESVRLWALRFRLAESSTSERLKGISQELSWSIEKEEQVWGALDTFLWWRLSIHAGWEDGLVKEADNHLDPERLTKRERSELKGAMKVATSLGKEVHKCGDDWDASVG</sequence>
<evidence type="ECO:0000313" key="4">
    <source>
        <dbReference type="Proteomes" id="UP000198660"/>
    </source>
</evidence>
<reference evidence="4" key="1">
    <citation type="submission" date="2016-10" db="EMBL/GenBank/DDBJ databases">
        <authorList>
            <person name="Varghese N."/>
            <person name="Submissions S."/>
        </authorList>
    </citation>
    <scope>NUCLEOTIDE SEQUENCE [LARGE SCALE GENOMIC DNA]</scope>
    <source>
        <strain evidence="4">DSM 45789</strain>
    </source>
</reference>
<name>A0A1I6R7U2_9BACL</name>
<dbReference type="Pfam" id="PF10335">
    <property type="entry name" value="DUF294_C"/>
    <property type="match status" value="1"/>
</dbReference>
<dbReference type="InterPro" id="IPR018821">
    <property type="entry name" value="DUF294_put_nucleoTrafse_sb-bd"/>
</dbReference>
<dbReference type="Pfam" id="PF03445">
    <property type="entry name" value="DUF294"/>
    <property type="match status" value="1"/>
</dbReference>
<dbReference type="Proteomes" id="UP000198660">
    <property type="component" value="Unassembled WGS sequence"/>
</dbReference>
<dbReference type="EMBL" id="FPAA01000004">
    <property type="protein sequence ID" value="SFS60608.1"/>
    <property type="molecule type" value="Genomic_DNA"/>
</dbReference>
<keyword evidence="4" id="KW-1185">Reference proteome</keyword>
<evidence type="ECO:0000313" key="3">
    <source>
        <dbReference type="EMBL" id="SFS60608.1"/>
    </source>
</evidence>
<dbReference type="CDD" id="cd05401">
    <property type="entry name" value="NT_GlnE_GlnD_like"/>
    <property type="match status" value="1"/>
</dbReference>
<evidence type="ECO:0000259" key="1">
    <source>
        <dbReference type="Pfam" id="PF03445"/>
    </source>
</evidence>
<accession>A0A1I6R7U2</accession>
<feature type="domain" description="Protein-PII uridylyltransferase N-terminal" evidence="1">
    <location>
        <begin position="70"/>
        <end position="210"/>
    </location>
</feature>
<protein>
    <submittedName>
        <fullName evidence="3">CBS domain-containing protein</fullName>
    </submittedName>
</protein>
<gene>
    <name evidence="3" type="ORF">SAMN05444972_104214</name>
</gene>
<dbReference type="GO" id="GO:0008773">
    <property type="term" value="F:[protein-PII] uridylyltransferase activity"/>
    <property type="evidence" value="ECO:0007669"/>
    <property type="project" value="InterPro"/>
</dbReference>